<dbReference type="Proteomes" id="UP001057402">
    <property type="component" value="Chromosome 4"/>
</dbReference>
<organism evidence="1 2">
    <name type="scientific">Melastoma candidum</name>
    <dbReference type="NCBI Taxonomy" id="119954"/>
    <lineage>
        <taxon>Eukaryota</taxon>
        <taxon>Viridiplantae</taxon>
        <taxon>Streptophyta</taxon>
        <taxon>Embryophyta</taxon>
        <taxon>Tracheophyta</taxon>
        <taxon>Spermatophyta</taxon>
        <taxon>Magnoliopsida</taxon>
        <taxon>eudicotyledons</taxon>
        <taxon>Gunneridae</taxon>
        <taxon>Pentapetalae</taxon>
        <taxon>rosids</taxon>
        <taxon>malvids</taxon>
        <taxon>Myrtales</taxon>
        <taxon>Melastomataceae</taxon>
        <taxon>Melastomatoideae</taxon>
        <taxon>Melastomateae</taxon>
        <taxon>Melastoma</taxon>
    </lineage>
</organism>
<accession>A0ACB9QYB5</accession>
<reference evidence="2" key="1">
    <citation type="journal article" date="2023" name="Front. Plant Sci.">
        <title>Chromosomal-level genome assembly of Melastoma candidum provides insights into trichome evolution.</title>
        <authorList>
            <person name="Zhong Y."/>
            <person name="Wu W."/>
            <person name="Sun C."/>
            <person name="Zou P."/>
            <person name="Liu Y."/>
            <person name="Dai S."/>
            <person name="Zhou R."/>
        </authorList>
    </citation>
    <scope>NUCLEOTIDE SEQUENCE [LARGE SCALE GENOMIC DNA]</scope>
</reference>
<comment type="caution">
    <text evidence="1">The sequence shown here is derived from an EMBL/GenBank/DDBJ whole genome shotgun (WGS) entry which is preliminary data.</text>
</comment>
<proteinExistence type="predicted"/>
<name>A0ACB9QYB5_9MYRT</name>
<protein>
    <submittedName>
        <fullName evidence="1">Uncharacterized protein</fullName>
    </submittedName>
</protein>
<gene>
    <name evidence="1" type="ORF">MLD38_009994</name>
</gene>
<keyword evidence="2" id="KW-1185">Reference proteome</keyword>
<evidence type="ECO:0000313" key="1">
    <source>
        <dbReference type="EMBL" id="KAI4371668.1"/>
    </source>
</evidence>
<dbReference type="EMBL" id="CM042883">
    <property type="protein sequence ID" value="KAI4371668.1"/>
    <property type="molecule type" value="Genomic_DNA"/>
</dbReference>
<sequence>MADSLQFNLDVIRSATENFSDSNKLGQGGFGPVFQGKLSSGQEIAVKRLSEHSGQGELELKNEVLLLVRLQHRNLVRLLGYCFEGVERLLVYEFVPNTSLDKFIFDPLKRALLDWDCRLFDLDQTRADTSKVAGTHGYMAPEYVMHGHFSQKTDVFSFGILTLEIVSGRRNFACQGEEDFNILTSDVWMNWREGKISNIVDPLMNSGYGADIVRCIPKLWSKKSHVSAFAMTYLDVKELTLPKCRP</sequence>
<evidence type="ECO:0000313" key="2">
    <source>
        <dbReference type="Proteomes" id="UP001057402"/>
    </source>
</evidence>